<dbReference type="Proteomes" id="UP000275719">
    <property type="component" value="Unassembled WGS sequence"/>
</dbReference>
<dbReference type="EMBL" id="RQVQ01000024">
    <property type="protein sequence ID" value="RRJ89643.1"/>
    <property type="molecule type" value="Genomic_DNA"/>
</dbReference>
<name>A0A3P3WAI1_9FLAO</name>
<keyword evidence="2" id="KW-1185">Reference proteome</keyword>
<evidence type="ECO:0000313" key="2">
    <source>
        <dbReference type="Proteomes" id="UP000275719"/>
    </source>
</evidence>
<accession>A0A3P3WAI1</accession>
<organism evidence="1 2">
    <name type="scientific">Paenimyroides tangerinum</name>
    <dbReference type="NCBI Taxonomy" id="2488728"/>
    <lineage>
        <taxon>Bacteria</taxon>
        <taxon>Pseudomonadati</taxon>
        <taxon>Bacteroidota</taxon>
        <taxon>Flavobacteriia</taxon>
        <taxon>Flavobacteriales</taxon>
        <taxon>Flavobacteriaceae</taxon>
        <taxon>Paenimyroides</taxon>
    </lineage>
</organism>
<gene>
    <name evidence="1" type="ORF">EG240_11045</name>
</gene>
<dbReference type="PROSITE" id="PS51257">
    <property type="entry name" value="PROKAR_LIPOPROTEIN"/>
    <property type="match status" value="1"/>
</dbReference>
<proteinExistence type="predicted"/>
<dbReference type="AlphaFoldDB" id="A0A3P3WAI1"/>
<dbReference type="OrthoDB" id="1443728at2"/>
<protein>
    <submittedName>
        <fullName evidence="1">Uncharacterized protein</fullName>
    </submittedName>
</protein>
<dbReference type="RefSeq" id="WP_125019450.1">
    <property type="nucleotide sequence ID" value="NZ_RQVQ01000024.1"/>
</dbReference>
<reference evidence="1 2" key="1">
    <citation type="submission" date="2018-11" db="EMBL/GenBank/DDBJ databases">
        <title>Flavobacterium sp. nov., YIM 102701-2 draft genome.</title>
        <authorList>
            <person name="Li G."/>
            <person name="Jiang Y."/>
        </authorList>
    </citation>
    <scope>NUCLEOTIDE SEQUENCE [LARGE SCALE GENOMIC DNA]</scope>
    <source>
        <strain evidence="1 2">YIM 102701-2</strain>
    </source>
</reference>
<sequence length="194" mass="22632">MKYIYLTLIGLVLFSSCEENEKSAEEQQMLIAQKRDSIFKTIDDQWVIQIPKINQNVQSNLVNWKEWNDFEKEYRIKPVTSLSAFHKKAQRLSKLAAEMQNNIPEVYNKPDVKSRIFLLNTNLNSLEMLLELDLIPAKEVKELFGKINKNYQSLANQFDEILIRKAIPMEVGEQEMIQSLDTIKRATLNAIPKE</sequence>
<comment type="caution">
    <text evidence="1">The sequence shown here is derived from an EMBL/GenBank/DDBJ whole genome shotgun (WGS) entry which is preliminary data.</text>
</comment>
<evidence type="ECO:0000313" key="1">
    <source>
        <dbReference type="EMBL" id="RRJ89643.1"/>
    </source>
</evidence>